<proteinExistence type="predicted"/>
<accession>A0A0F8ZR85</accession>
<evidence type="ECO:0000313" key="1">
    <source>
        <dbReference type="EMBL" id="KKK68909.1"/>
    </source>
</evidence>
<dbReference type="EMBL" id="LAZR01058913">
    <property type="protein sequence ID" value="KKK68909.1"/>
    <property type="molecule type" value="Genomic_DNA"/>
</dbReference>
<name>A0A0F8ZR85_9ZZZZ</name>
<reference evidence="1" key="1">
    <citation type="journal article" date="2015" name="Nature">
        <title>Complex archaea that bridge the gap between prokaryotes and eukaryotes.</title>
        <authorList>
            <person name="Spang A."/>
            <person name="Saw J.H."/>
            <person name="Jorgensen S.L."/>
            <person name="Zaremba-Niedzwiedzka K."/>
            <person name="Martijn J."/>
            <person name="Lind A.E."/>
            <person name="van Eijk R."/>
            <person name="Schleper C."/>
            <person name="Guy L."/>
            <person name="Ettema T.J."/>
        </authorList>
    </citation>
    <scope>NUCLEOTIDE SEQUENCE</scope>
</reference>
<gene>
    <name evidence="1" type="ORF">LCGC14_2939300</name>
</gene>
<dbReference type="AlphaFoldDB" id="A0A0F8ZR85"/>
<protein>
    <submittedName>
        <fullName evidence="1">Uncharacterized protein</fullName>
    </submittedName>
</protein>
<comment type="caution">
    <text evidence="1">The sequence shown here is derived from an EMBL/GenBank/DDBJ whole genome shotgun (WGS) entry which is preliminary data.</text>
</comment>
<organism evidence="1">
    <name type="scientific">marine sediment metagenome</name>
    <dbReference type="NCBI Taxonomy" id="412755"/>
    <lineage>
        <taxon>unclassified sequences</taxon>
        <taxon>metagenomes</taxon>
        <taxon>ecological metagenomes</taxon>
    </lineage>
</organism>
<sequence length="40" mass="4586">KKTDKIFVGKKPYNHHHQRLEWSCGDCEDGGSAELTEVIE</sequence>
<feature type="non-terminal residue" evidence="1">
    <location>
        <position position="1"/>
    </location>
</feature>